<keyword evidence="6" id="KW-1133">Transmembrane helix</keyword>
<dbReference type="GO" id="GO:0008053">
    <property type="term" value="P:mitochondrial fusion"/>
    <property type="evidence" value="ECO:0007669"/>
    <property type="project" value="TreeGrafter"/>
</dbReference>
<dbReference type="OrthoDB" id="8541181at2"/>
<dbReference type="PANTHER" id="PTHR10465">
    <property type="entry name" value="TRANSMEMBRANE GTPASE FZO1"/>
    <property type="match status" value="1"/>
</dbReference>
<accession>H8Z5H5</accession>
<dbReference type="SUPFAM" id="SSF52540">
    <property type="entry name" value="P-loop containing nucleoside triphosphate hydrolases"/>
    <property type="match status" value="1"/>
</dbReference>
<reference evidence="9" key="1">
    <citation type="submission" date="2011-06" db="EMBL/GenBank/DDBJ databases">
        <authorList>
            <consortium name="US DOE Joint Genome Institute (JGI-PGF)"/>
            <person name="Lucas S."/>
            <person name="Han J."/>
            <person name="Lapidus A."/>
            <person name="Cheng J.-F."/>
            <person name="Goodwin L."/>
            <person name="Pitluck S."/>
            <person name="Peters L."/>
            <person name="Land M.L."/>
            <person name="Hauser L."/>
            <person name="Vogl K."/>
            <person name="Liu Z."/>
            <person name="Overmann J."/>
            <person name="Frigaard N.-U."/>
            <person name="Bryant D.A."/>
            <person name="Woyke T.J."/>
        </authorList>
    </citation>
    <scope>NUCLEOTIDE SEQUENCE [LARGE SCALE GENOMIC DNA]</scope>
    <source>
        <strain evidence="9">970</strain>
    </source>
</reference>
<evidence type="ECO:0000256" key="6">
    <source>
        <dbReference type="SAM" id="Phobius"/>
    </source>
</evidence>
<dbReference type="InterPro" id="IPR045063">
    <property type="entry name" value="Dynamin_N"/>
</dbReference>
<keyword evidence="2" id="KW-0547">Nucleotide-binding</keyword>
<dbReference type="PANTHER" id="PTHR10465:SF0">
    <property type="entry name" value="SARCALUMENIN"/>
    <property type="match status" value="1"/>
</dbReference>
<feature type="transmembrane region" description="Helical" evidence="6">
    <location>
        <begin position="384"/>
        <end position="404"/>
    </location>
</feature>
<dbReference type="HOGENOM" id="CLU_533095_0_0_6"/>
<dbReference type="GO" id="GO:0005525">
    <property type="term" value="F:GTP binding"/>
    <property type="evidence" value="ECO:0007669"/>
    <property type="project" value="UniProtKB-KW"/>
</dbReference>
<dbReference type="InterPro" id="IPR027094">
    <property type="entry name" value="Mitofusin_fam"/>
</dbReference>
<dbReference type="Pfam" id="PF00350">
    <property type="entry name" value="Dynamin_N"/>
    <property type="match status" value="1"/>
</dbReference>
<dbReference type="AlphaFoldDB" id="H8Z5H5"/>
<gene>
    <name evidence="8" type="ORF">Thi970DRAFT_03100</name>
</gene>
<dbReference type="Proteomes" id="UP000002964">
    <property type="component" value="Unassembled WGS sequence"/>
</dbReference>
<evidence type="ECO:0000256" key="4">
    <source>
        <dbReference type="ARBA" id="ARBA00023134"/>
    </source>
</evidence>
<evidence type="ECO:0000256" key="2">
    <source>
        <dbReference type="ARBA" id="ARBA00022741"/>
    </source>
</evidence>
<dbReference type="EMBL" id="JH603170">
    <property type="protein sequence ID" value="EIC19521.1"/>
    <property type="molecule type" value="Genomic_DNA"/>
</dbReference>
<evidence type="ECO:0000259" key="7">
    <source>
        <dbReference type="Pfam" id="PF00350"/>
    </source>
</evidence>
<keyword evidence="3" id="KW-0378">Hydrolase</keyword>
<dbReference type="GO" id="GO:0016020">
    <property type="term" value="C:membrane"/>
    <property type="evidence" value="ECO:0007669"/>
    <property type="project" value="UniProtKB-SubCell"/>
</dbReference>
<keyword evidence="9" id="KW-1185">Reference proteome</keyword>
<evidence type="ECO:0000313" key="9">
    <source>
        <dbReference type="Proteomes" id="UP000002964"/>
    </source>
</evidence>
<dbReference type="eggNOG" id="COG0699">
    <property type="taxonomic scope" value="Bacteria"/>
</dbReference>
<evidence type="ECO:0000313" key="8">
    <source>
        <dbReference type="EMBL" id="EIC19521.1"/>
    </source>
</evidence>
<protein>
    <submittedName>
        <fullName evidence="8">Dynamin family protein</fullName>
    </submittedName>
</protein>
<feature type="domain" description="Dynamin N-terminal" evidence="7">
    <location>
        <begin position="64"/>
        <end position="213"/>
    </location>
</feature>
<reference evidence="8 9" key="2">
    <citation type="submission" date="2011-11" db="EMBL/GenBank/DDBJ databases">
        <authorList>
            <consortium name="US DOE Joint Genome Institute"/>
            <person name="Lucas S."/>
            <person name="Han J."/>
            <person name="Lapidus A."/>
            <person name="Cheng J.-F."/>
            <person name="Goodwin L."/>
            <person name="Pitluck S."/>
            <person name="Peters L."/>
            <person name="Ovchinnikova G."/>
            <person name="Zhang X."/>
            <person name="Detter J.C."/>
            <person name="Han C."/>
            <person name="Tapia R."/>
            <person name="Land M."/>
            <person name="Hauser L."/>
            <person name="Kyrpides N."/>
            <person name="Ivanova N."/>
            <person name="Pagani I."/>
            <person name="Vogl K."/>
            <person name="Liu Z."/>
            <person name="Overmann J."/>
            <person name="Frigaard N.-U."/>
            <person name="Bryant D."/>
            <person name="Woyke T."/>
        </authorList>
    </citation>
    <scope>NUCLEOTIDE SEQUENCE [LARGE SCALE GENOMIC DNA]</scope>
    <source>
        <strain evidence="8 9">970</strain>
    </source>
</reference>
<dbReference type="STRING" id="631362.Thi970DRAFT_03100"/>
<keyword evidence="5 6" id="KW-0472">Membrane</keyword>
<keyword evidence="6" id="KW-0812">Transmembrane</keyword>
<keyword evidence="4" id="KW-0342">GTP-binding</keyword>
<sequence length="504" mass="56457">MPPAVGSESVQQRISDLESHLEQENPILLNAVQGFRRLDSVAYEMNLLETNKSFASQIPWWPLISILGTFSAGKSTFINSYLGQEIQRTGNQAVDDRFTVVVYSPEEKSHALPGVSLDSDPRFPFYQMSREIERVAGGEGKRIDAYLQLKTCRSERLRGKILIDSPGFDADAQRTAILSLTNHMIDLSDLVLVFFDARHPEPGAMRDTLKHLVGDTMVRSDSSKFLYILNQMDSAAREDNPEDVVAAWLRSLGEVGLTTGRFYTIYNRDVSTPITDPARRKRFEEKRDRDLADIDQRMDQVEIERAYRIIATLRKTATALNDETIPLLSQSVSRWRTRTLLADGAIFAGLAFLFLFWSITAGHWQGLHYQPGWLKYFEEVGINWGLEGLEAGMILLLIAAHFGVRKLMVVAMLPGIKKKAQAAKMPGDPAAAFVRNTRSWRPLLTGKPLGCNQWSEGRIAKVLHDCEAYVQSLNERFTNPKGIKDPATVLKAQAGEQAEGASKA</sequence>
<dbReference type="Gene3D" id="3.40.50.300">
    <property type="entry name" value="P-loop containing nucleotide triphosphate hydrolases"/>
    <property type="match status" value="1"/>
</dbReference>
<evidence type="ECO:0000256" key="1">
    <source>
        <dbReference type="ARBA" id="ARBA00004370"/>
    </source>
</evidence>
<proteinExistence type="predicted"/>
<dbReference type="RefSeq" id="WP_009149894.1">
    <property type="nucleotide sequence ID" value="NZ_CP121471.1"/>
</dbReference>
<feature type="transmembrane region" description="Helical" evidence="6">
    <location>
        <begin position="340"/>
        <end position="364"/>
    </location>
</feature>
<comment type="subcellular location">
    <subcellularLocation>
        <location evidence="1">Membrane</location>
    </subcellularLocation>
</comment>
<name>H8Z5H5_9GAMM</name>
<organism evidence="8 9">
    <name type="scientific">Thiorhodovibrio frisius</name>
    <dbReference type="NCBI Taxonomy" id="631362"/>
    <lineage>
        <taxon>Bacteria</taxon>
        <taxon>Pseudomonadati</taxon>
        <taxon>Pseudomonadota</taxon>
        <taxon>Gammaproteobacteria</taxon>
        <taxon>Chromatiales</taxon>
        <taxon>Chromatiaceae</taxon>
        <taxon>Thiorhodovibrio</taxon>
    </lineage>
</organism>
<dbReference type="GO" id="GO:0003924">
    <property type="term" value="F:GTPase activity"/>
    <property type="evidence" value="ECO:0007669"/>
    <property type="project" value="InterPro"/>
</dbReference>
<evidence type="ECO:0000256" key="5">
    <source>
        <dbReference type="ARBA" id="ARBA00023136"/>
    </source>
</evidence>
<evidence type="ECO:0000256" key="3">
    <source>
        <dbReference type="ARBA" id="ARBA00022801"/>
    </source>
</evidence>
<dbReference type="InterPro" id="IPR027417">
    <property type="entry name" value="P-loop_NTPase"/>
</dbReference>